<dbReference type="InterPro" id="IPR051379">
    <property type="entry name" value="C-type_Lectin_Receptor_IMM"/>
</dbReference>
<dbReference type="InterPro" id="IPR016187">
    <property type="entry name" value="CTDL_fold"/>
</dbReference>
<dbReference type="AlphaFoldDB" id="A0A9W9YR97"/>
<name>A0A9W9YR97_9CNID</name>
<reference evidence="3" key="1">
    <citation type="submission" date="2023-01" db="EMBL/GenBank/DDBJ databases">
        <title>Genome assembly of the deep-sea coral Lophelia pertusa.</title>
        <authorList>
            <person name="Herrera S."/>
            <person name="Cordes E."/>
        </authorList>
    </citation>
    <scope>NUCLEOTIDE SEQUENCE</scope>
    <source>
        <strain evidence="3">USNM1676648</strain>
        <tissue evidence="3">Polyp</tissue>
    </source>
</reference>
<evidence type="ECO:0000313" key="3">
    <source>
        <dbReference type="EMBL" id="KAJ7361934.1"/>
    </source>
</evidence>
<sequence>MATTTILVIITLRPPCSVGRAIQSMFVNLRLSNVLGVCPNNWSHMQGSCYKFSNKELNWTAAKSACETLGSKLVVINSPSEVDALGSEIPDTWPGNVDWFVLGF</sequence>
<accession>A0A9W9YR97</accession>
<gene>
    <name evidence="3" type="primary">CLEC4E_2</name>
    <name evidence="3" type="ORF">OS493_014581</name>
</gene>
<dbReference type="InterPro" id="IPR016186">
    <property type="entry name" value="C-type_lectin-like/link_sf"/>
</dbReference>
<organism evidence="3 4">
    <name type="scientific">Desmophyllum pertusum</name>
    <dbReference type="NCBI Taxonomy" id="174260"/>
    <lineage>
        <taxon>Eukaryota</taxon>
        <taxon>Metazoa</taxon>
        <taxon>Cnidaria</taxon>
        <taxon>Anthozoa</taxon>
        <taxon>Hexacorallia</taxon>
        <taxon>Scleractinia</taxon>
        <taxon>Caryophylliina</taxon>
        <taxon>Caryophylliidae</taxon>
        <taxon>Desmophyllum</taxon>
    </lineage>
</organism>
<keyword evidence="2" id="KW-1015">Disulfide bond</keyword>
<protein>
    <submittedName>
        <fullName evidence="3">Plasmacytoid dendritic cell antigen processing and presentation</fullName>
    </submittedName>
</protein>
<dbReference type="SUPFAM" id="SSF56436">
    <property type="entry name" value="C-type lectin-like"/>
    <property type="match status" value="1"/>
</dbReference>
<evidence type="ECO:0000256" key="1">
    <source>
        <dbReference type="ARBA" id="ARBA00022734"/>
    </source>
</evidence>
<dbReference type="EMBL" id="MU827308">
    <property type="protein sequence ID" value="KAJ7361934.1"/>
    <property type="molecule type" value="Genomic_DNA"/>
</dbReference>
<dbReference type="OrthoDB" id="6133475at2759"/>
<evidence type="ECO:0000256" key="2">
    <source>
        <dbReference type="ARBA" id="ARBA00023157"/>
    </source>
</evidence>
<proteinExistence type="predicted"/>
<keyword evidence="1" id="KW-0430">Lectin</keyword>
<dbReference type="PANTHER" id="PTHR46746:SF9">
    <property type="entry name" value="CD209 ANTIGEN-LIKE PROTEIN C-LIKE"/>
    <property type="match status" value="1"/>
</dbReference>
<dbReference type="Proteomes" id="UP001163046">
    <property type="component" value="Unassembled WGS sequence"/>
</dbReference>
<comment type="caution">
    <text evidence="3">The sequence shown here is derived from an EMBL/GenBank/DDBJ whole genome shotgun (WGS) entry which is preliminary data.</text>
</comment>
<keyword evidence="4" id="KW-1185">Reference proteome</keyword>
<dbReference type="PANTHER" id="PTHR46746">
    <property type="entry name" value="KILLER CELL LECTIN-LIKE RECEPTOR SUBFAMILY F MEMBER 2"/>
    <property type="match status" value="1"/>
</dbReference>
<evidence type="ECO:0000313" key="4">
    <source>
        <dbReference type="Proteomes" id="UP001163046"/>
    </source>
</evidence>
<dbReference type="GO" id="GO:0030246">
    <property type="term" value="F:carbohydrate binding"/>
    <property type="evidence" value="ECO:0007669"/>
    <property type="project" value="UniProtKB-KW"/>
</dbReference>
<dbReference type="Gene3D" id="3.10.100.10">
    <property type="entry name" value="Mannose-Binding Protein A, subunit A"/>
    <property type="match status" value="1"/>
</dbReference>